<dbReference type="InterPro" id="IPR036259">
    <property type="entry name" value="MFS_trans_sf"/>
</dbReference>
<comment type="caution">
    <text evidence="8">The sequence shown here is derived from an EMBL/GenBank/DDBJ whole genome shotgun (WGS) entry which is preliminary data.</text>
</comment>
<gene>
    <name evidence="8" type="primary">yfiU</name>
    <name evidence="8" type="ORF">J42TS3_01330</name>
</gene>
<keyword evidence="3 6" id="KW-0812">Transmembrane</keyword>
<evidence type="ECO:0000259" key="7">
    <source>
        <dbReference type="PROSITE" id="PS50850"/>
    </source>
</evidence>
<dbReference type="Proteomes" id="UP000679992">
    <property type="component" value="Unassembled WGS sequence"/>
</dbReference>
<feature type="transmembrane region" description="Helical" evidence="6">
    <location>
        <begin position="195"/>
        <end position="213"/>
    </location>
</feature>
<dbReference type="CDD" id="cd17321">
    <property type="entry name" value="MFS_MMR_MDR_like"/>
    <property type="match status" value="1"/>
</dbReference>
<feature type="transmembrane region" description="Helical" evidence="6">
    <location>
        <begin position="43"/>
        <end position="62"/>
    </location>
</feature>
<evidence type="ECO:0000313" key="8">
    <source>
        <dbReference type="EMBL" id="GIP51098.1"/>
    </source>
</evidence>
<dbReference type="PROSITE" id="PS50850">
    <property type="entry name" value="MFS"/>
    <property type="match status" value="1"/>
</dbReference>
<dbReference type="EMBL" id="BOSL01000001">
    <property type="protein sequence ID" value="GIP51098.1"/>
    <property type="molecule type" value="Genomic_DNA"/>
</dbReference>
<reference evidence="8 9" key="1">
    <citation type="submission" date="2021-03" db="EMBL/GenBank/DDBJ databases">
        <title>Antimicrobial resistance genes in bacteria isolated from Japanese honey, and their potential for conferring macrolide and lincosamide resistance in the American foulbrood pathogen Paenibacillus larvae.</title>
        <authorList>
            <person name="Okamoto M."/>
            <person name="Kumagai M."/>
            <person name="Kanamori H."/>
            <person name="Takamatsu D."/>
        </authorList>
    </citation>
    <scope>NUCLEOTIDE SEQUENCE [LARGE SCALE GENOMIC DNA]</scope>
    <source>
        <strain evidence="8 9">J42TS3</strain>
    </source>
</reference>
<feature type="transmembrane region" description="Helical" evidence="6">
    <location>
        <begin position="272"/>
        <end position="294"/>
    </location>
</feature>
<dbReference type="RefSeq" id="WP_213653370.1">
    <property type="nucleotide sequence ID" value="NZ_BOSL01000001.1"/>
</dbReference>
<feature type="domain" description="Major facilitator superfamily (MFS) profile" evidence="7">
    <location>
        <begin position="8"/>
        <end position="515"/>
    </location>
</feature>
<feature type="transmembrane region" description="Helical" evidence="6">
    <location>
        <begin position="485"/>
        <end position="509"/>
    </location>
</feature>
<feature type="transmembrane region" description="Helical" evidence="6">
    <location>
        <begin position="161"/>
        <end position="183"/>
    </location>
</feature>
<dbReference type="PANTHER" id="PTHR23501">
    <property type="entry name" value="MAJOR FACILITATOR SUPERFAMILY"/>
    <property type="match status" value="1"/>
</dbReference>
<evidence type="ECO:0000313" key="9">
    <source>
        <dbReference type="Proteomes" id="UP000679992"/>
    </source>
</evidence>
<evidence type="ECO:0000256" key="2">
    <source>
        <dbReference type="ARBA" id="ARBA00022448"/>
    </source>
</evidence>
<feature type="transmembrane region" description="Helical" evidence="6">
    <location>
        <begin position="225"/>
        <end position="247"/>
    </location>
</feature>
<feature type="transmembrane region" description="Helical" evidence="6">
    <location>
        <begin position="7"/>
        <end position="31"/>
    </location>
</feature>
<dbReference type="InterPro" id="IPR020846">
    <property type="entry name" value="MFS_dom"/>
</dbReference>
<evidence type="ECO:0000256" key="5">
    <source>
        <dbReference type="ARBA" id="ARBA00023136"/>
    </source>
</evidence>
<name>A0ABQ4M588_9BACL</name>
<keyword evidence="5 6" id="KW-0472">Membrane</keyword>
<organism evidence="8 9">
    <name type="scientific">Paenibacillus vini</name>
    <dbReference type="NCBI Taxonomy" id="1476024"/>
    <lineage>
        <taxon>Bacteria</taxon>
        <taxon>Bacillati</taxon>
        <taxon>Bacillota</taxon>
        <taxon>Bacilli</taxon>
        <taxon>Bacillales</taxon>
        <taxon>Paenibacillaceae</taxon>
        <taxon>Paenibacillus</taxon>
    </lineage>
</organism>
<feature type="transmembrane region" description="Helical" evidence="6">
    <location>
        <begin position="133"/>
        <end position="155"/>
    </location>
</feature>
<feature type="transmembrane region" description="Helical" evidence="6">
    <location>
        <begin position="103"/>
        <end position="121"/>
    </location>
</feature>
<evidence type="ECO:0000256" key="3">
    <source>
        <dbReference type="ARBA" id="ARBA00022692"/>
    </source>
</evidence>
<keyword evidence="2" id="KW-0813">Transport</keyword>
<proteinExistence type="predicted"/>
<feature type="transmembrane region" description="Helical" evidence="6">
    <location>
        <begin position="306"/>
        <end position="327"/>
    </location>
</feature>
<evidence type="ECO:0000256" key="4">
    <source>
        <dbReference type="ARBA" id="ARBA00022989"/>
    </source>
</evidence>
<dbReference type="InterPro" id="IPR011701">
    <property type="entry name" value="MFS"/>
</dbReference>
<feature type="transmembrane region" description="Helical" evidence="6">
    <location>
        <begin position="404"/>
        <end position="422"/>
    </location>
</feature>
<accession>A0ABQ4M588</accession>
<protein>
    <submittedName>
        <fullName evidence="8">MFS-type transporter YfiU</fullName>
    </submittedName>
</protein>
<comment type="subcellular location">
    <subcellularLocation>
        <location evidence="1">Cell membrane</location>
        <topology evidence="1">Multi-pass membrane protein</topology>
    </subcellularLocation>
</comment>
<evidence type="ECO:0000256" key="6">
    <source>
        <dbReference type="SAM" id="Phobius"/>
    </source>
</evidence>
<dbReference type="Gene3D" id="1.20.1250.20">
    <property type="entry name" value="MFS general substrate transporter like domains"/>
    <property type="match status" value="1"/>
</dbReference>
<dbReference type="SUPFAM" id="SSF103473">
    <property type="entry name" value="MFS general substrate transporter"/>
    <property type="match status" value="1"/>
</dbReference>
<keyword evidence="4 6" id="KW-1133">Transmembrane helix</keyword>
<dbReference type="PANTHER" id="PTHR23501:SF190">
    <property type="entry name" value="MAJOR FACILITATOR SUPERFAMILY MFS_1"/>
    <property type="match status" value="1"/>
</dbReference>
<sequence>MKRELKASLIIFAIGVFMAALDNGIITAALTTLTKAFNVSPTWGAWSITVYTLGLAISVPIIGKLSDRYGRKKLFILEVILFGLGSLLVALSPTFTWFLVSRFFQSMGGGGIFIIASSFVLNTFPKEKQGQALGMLGGMNGIAAILGPNIGAFIIDMTGSWHWLFLINVPVAILLLLFGVKYIQEVQTLTKSRMDWVGVSVLSLAMLSMMYGLTMLDGVNFVDSLTSPAFLGFFGAGVVLLIILYFVEKRVEKTSIDPILPTFLFKDNSFRWTLVFAMFSGAIIASIIFVPGFVEQYLGVSTAESGYWFTPLALASGLGAAFGGRLVDKKGAVFTLLAASAIATIGFLLFPLWVTTKWEMVIASLFVGVGFGSMMGAPVNVLATEKAGENKGVALSTASLARQIGMTLVPTLLAGFIARAFMNMGNVIQSNLKEANIPSTGSDMMMQMPAQMDYNSLQAGFDQIPDPTIKQIMLDSLHQVVGNGYSGLFMTSAMICALCIVLAAIIGLVRKKEKKVGLKAEIPANQ</sequence>
<dbReference type="Gene3D" id="1.20.1720.10">
    <property type="entry name" value="Multidrug resistance protein D"/>
    <property type="match status" value="1"/>
</dbReference>
<keyword evidence="9" id="KW-1185">Reference proteome</keyword>
<dbReference type="PRINTS" id="PR01036">
    <property type="entry name" value="TCRTETB"/>
</dbReference>
<feature type="transmembrane region" description="Helical" evidence="6">
    <location>
        <begin position="74"/>
        <end position="97"/>
    </location>
</feature>
<feature type="transmembrane region" description="Helical" evidence="6">
    <location>
        <begin position="360"/>
        <end position="383"/>
    </location>
</feature>
<evidence type="ECO:0000256" key="1">
    <source>
        <dbReference type="ARBA" id="ARBA00004651"/>
    </source>
</evidence>
<feature type="transmembrane region" description="Helical" evidence="6">
    <location>
        <begin position="334"/>
        <end position="354"/>
    </location>
</feature>
<dbReference type="Pfam" id="PF07690">
    <property type="entry name" value="MFS_1"/>
    <property type="match status" value="1"/>
</dbReference>